<gene>
    <name evidence="1" type="ORF">SDC9_141514</name>
</gene>
<dbReference type="EMBL" id="VSSQ01041019">
    <property type="protein sequence ID" value="MPM94368.1"/>
    <property type="molecule type" value="Genomic_DNA"/>
</dbReference>
<comment type="caution">
    <text evidence="1">The sequence shown here is derived from an EMBL/GenBank/DDBJ whole genome shotgun (WGS) entry which is preliminary data.</text>
</comment>
<reference evidence="1" key="1">
    <citation type="submission" date="2019-08" db="EMBL/GenBank/DDBJ databases">
        <authorList>
            <person name="Kucharzyk K."/>
            <person name="Murdoch R.W."/>
            <person name="Higgins S."/>
            <person name="Loffler F."/>
        </authorList>
    </citation>
    <scope>NUCLEOTIDE SEQUENCE</scope>
</reference>
<accession>A0A645DZ01</accession>
<organism evidence="1">
    <name type="scientific">bioreactor metagenome</name>
    <dbReference type="NCBI Taxonomy" id="1076179"/>
    <lineage>
        <taxon>unclassified sequences</taxon>
        <taxon>metagenomes</taxon>
        <taxon>ecological metagenomes</taxon>
    </lineage>
</organism>
<sequence length="143" mass="16949">MFFAVAHIEHLVLAAAVAVDRNTFATQLERKQVHLPHVVLCRAVREVHRFGHGVVRILLESRLHTDMVYRFNIVRGNKYLADMLRHLRYMRQRAFFSNLSHHIRRIKALAYGDFFKIRMHFGQLIVIHNVAHKRKAKERLYTA</sequence>
<name>A0A645DZ01_9ZZZZ</name>
<proteinExistence type="predicted"/>
<protein>
    <submittedName>
        <fullName evidence="1">Uncharacterized protein</fullName>
    </submittedName>
</protein>
<dbReference type="AlphaFoldDB" id="A0A645DZ01"/>
<evidence type="ECO:0000313" key="1">
    <source>
        <dbReference type="EMBL" id="MPM94368.1"/>
    </source>
</evidence>